<dbReference type="GO" id="GO:0004553">
    <property type="term" value="F:hydrolase activity, hydrolyzing O-glycosyl compounds"/>
    <property type="evidence" value="ECO:0007669"/>
    <property type="project" value="InterPro"/>
</dbReference>
<dbReference type="SUPFAM" id="SSF51445">
    <property type="entry name" value="(Trans)glycosidases"/>
    <property type="match status" value="1"/>
</dbReference>
<dbReference type="Gene3D" id="2.60.120.10">
    <property type="entry name" value="Jelly Rolls"/>
    <property type="match status" value="1"/>
</dbReference>
<evidence type="ECO:0000259" key="8">
    <source>
        <dbReference type="PROSITE" id="PS01124"/>
    </source>
</evidence>
<dbReference type="InterPro" id="IPR003313">
    <property type="entry name" value="AraC-bd"/>
</dbReference>
<dbReference type="Pfam" id="PF01229">
    <property type="entry name" value="Glyco_hydro_39"/>
    <property type="match status" value="1"/>
</dbReference>
<evidence type="ECO:0000256" key="4">
    <source>
        <dbReference type="ARBA" id="ARBA00023125"/>
    </source>
</evidence>
<protein>
    <submittedName>
        <fullName evidence="9">Xylan 1,4-beta-xylosidase</fullName>
    </submittedName>
</protein>
<dbReference type="OrthoDB" id="9776971at2"/>
<sequence length="847" mass="98816">MSYKYEFVMGDEELPLKAIIHSVNEFNLHWHNKFEILIVLEGSVNVSIGKENYVLYEEDVILINSNEIHATSRNEDKNILLALQIDPEFYISCYSKFKNMKFHNKPINEKGYDGDNLNILKQYIANVVWCLNKKNNGYKLVVGSYLLLLGEYLINNFKYALLEDRDEITDGDLIRIKNIIDYTNENIGRNITLKEIAENMHLSYHFLSHFIKEKIGMSFQEYLNSIRLNKAVKLLSKDDQSITSIAYASGFPSVNSFNRLFKKYYNYSPSEYRDNLLSSKSKDDNVLQVNNEIGSYLEVDRNAALKKLYGYLKVSPREAKEDYSHGEDLKLISIDLNQEGQDFSHYWKKIITFGRASEGLRSNLQGQFRELQREIGFEYVRFHGIFMDEMMIYNVSLEGKVEYNWSYVDNLFDFFKEINIKPFIELTFMPSELKRTEDTIFFWKGNISPPRDINLWTDLVKAFVKHCINRYGVKEVETWYFEIWNEPELKYVFWAGSDEEYFEFYKETTKAIKSILGKLKVGGPSITHGAILGSTYIDRFLDYCSKEGIVIDFISLHIYPEYLLLDAIDESILEQLDDEDKLNLIPLVKKIYHGENNTFNTLNTVNNKILEILNYKPEIHVTEWNASSSNGNLIHDTSYVAAFIIKNVLQCIGNTNSLGYWTFTDLMEEQKLGISSFHGGFGLINKEGLKKASYYGYYLLSKLGDSIIKRGEDYIVTKKDDSIQILAYNYAFFDELFLHGDVSALTHKDRYSIYENKPLKEIEFTLNGLEGDYKITSYKLNREHGSVYDEWIKLGAQENMNFEEISYLQGISKPKMEIRELELYGEYRDKINIPVHGAELIILEKRI</sequence>
<dbReference type="SUPFAM" id="SSF46689">
    <property type="entry name" value="Homeodomain-like"/>
    <property type="match status" value="1"/>
</dbReference>
<gene>
    <name evidence="9" type="ORF">SAMN05444401_2426</name>
</gene>
<feature type="active site" description="Proton donor" evidence="7">
    <location>
        <position position="486"/>
    </location>
</feature>
<dbReference type="PROSITE" id="PS00041">
    <property type="entry name" value="HTH_ARAC_FAMILY_1"/>
    <property type="match status" value="1"/>
</dbReference>
<dbReference type="GO" id="GO:0043565">
    <property type="term" value="F:sequence-specific DNA binding"/>
    <property type="evidence" value="ECO:0007669"/>
    <property type="project" value="InterPro"/>
</dbReference>
<dbReference type="GO" id="GO:0005975">
    <property type="term" value="P:carbohydrate metabolic process"/>
    <property type="evidence" value="ECO:0007669"/>
    <property type="project" value="InterPro"/>
</dbReference>
<dbReference type="Pfam" id="PF12833">
    <property type="entry name" value="HTH_18"/>
    <property type="match status" value="1"/>
</dbReference>
<name>A0A1M6H947_9CLOT</name>
<dbReference type="Pfam" id="PF02311">
    <property type="entry name" value="AraC_binding"/>
    <property type="match status" value="1"/>
</dbReference>
<evidence type="ECO:0000256" key="7">
    <source>
        <dbReference type="PIRSR" id="PIRSR600514-1"/>
    </source>
</evidence>
<dbReference type="Gene3D" id="3.20.20.80">
    <property type="entry name" value="Glycosidases"/>
    <property type="match status" value="1"/>
</dbReference>
<dbReference type="Gene3D" id="2.60.40.1500">
    <property type="entry name" value="Glycosyl hydrolase domain, family 39"/>
    <property type="match status" value="1"/>
</dbReference>
<dbReference type="InterPro" id="IPR018060">
    <property type="entry name" value="HTH_AraC"/>
</dbReference>
<evidence type="ECO:0000313" key="10">
    <source>
        <dbReference type="Proteomes" id="UP000184080"/>
    </source>
</evidence>
<dbReference type="STRING" id="1121298.SAMN05444401_2426"/>
<dbReference type="SUPFAM" id="SSF51011">
    <property type="entry name" value="Glycosyl hydrolase domain"/>
    <property type="match status" value="1"/>
</dbReference>
<reference evidence="9 10" key="1">
    <citation type="submission" date="2016-11" db="EMBL/GenBank/DDBJ databases">
        <authorList>
            <person name="Jaros S."/>
            <person name="Januszkiewicz K."/>
            <person name="Wedrychowicz H."/>
        </authorList>
    </citation>
    <scope>NUCLEOTIDE SEQUENCE [LARGE SCALE GENOMIC DNA]</scope>
    <source>
        <strain evidence="9 10">DSM 21864</strain>
    </source>
</reference>
<dbReference type="SMART" id="SM00342">
    <property type="entry name" value="HTH_ARAC"/>
    <property type="match status" value="1"/>
</dbReference>
<keyword evidence="5" id="KW-0804">Transcription</keyword>
<dbReference type="EMBL" id="FQZO01000003">
    <property type="protein sequence ID" value="SHJ18724.1"/>
    <property type="molecule type" value="Genomic_DNA"/>
</dbReference>
<dbReference type="PANTHER" id="PTHR43280">
    <property type="entry name" value="ARAC-FAMILY TRANSCRIPTIONAL REGULATOR"/>
    <property type="match status" value="1"/>
</dbReference>
<evidence type="ECO:0000256" key="3">
    <source>
        <dbReference type="ARBA" id="ARBA00023015"/>
    </source>
</evidence>
<proteinExistence type="inferred from homology"/>
<dbReference type="InterPro" id="IPR000514">
    <property type="entry name" value="Glyco_hydro_39"/>
</dbReference>
<dbReference type="PRINTS" id="PR00745">
    <property type="entry name" value="GLHYDRLASE39"/>
</dbReference>
<dbReference type="InterPro" id="IPR017853">
    <property type="entry name" value="GH"/>
</dbReference>
<keyword evidence="2" id="KW-0378">Hydrolase</keyword>
<keyword evidence="3" id="KW-0805">Transcription regulation</keyword>
<feature type="domain" description="HTH araC/xylS-type" evidence="8">
    <location>
        <begin position="177"/>
        <end position="275"/>
    </location>
</feature>
<evidence type="ECO:0000313" key="9">
    <source>
        <dbReference type="EMBL" id="SHJ18724.1"/>
    </source>
</evidence>
<dbReference type="CDD" id="cd02208">
    <property type="entry name" value="cupin_RmlC-like"/>
    <property type="match status" value="1"/>
</dbReference>
<dbReference type="GO" id="GO:0003700">
    <property type="term" value="F:DNA-binding transcription factor activity"/>
    <property type="evidence" value="ECO:0007669"/>
    <property type="project" value="InterPro"/>
</dbReference>
<evidence type="ECO:0000256" key="5">
    <source>
        <dbReference type="ARBA" id="ARBA00023163"/>
    </source>
</evidence>
<dbReference type="InterPro" id="IPR018062">
    <property type="entry name" value="HTH_AraC-typ_CS"/>
</dbReference>
<dbReference type="InterPro" id="IPR011051">
    <property type="entry name" value="RmlC_Cupin_sf"/>
</dbReference>
<dbReference type="InterPro" id="IPR009057">
    <property type="entry name" value="Homeodomain-like_sf"/>
</dbReference>
<evidence type="ECO:0000256" key="2">
    <source>
        <dbReference type="ARBA" id="ARBA00022801"/>
    </source>
</evidence>
<dbReference type="RefSeq" id="WP_073006836.1">
    <property type="nucleotide sequence ID" value="NZ_FQZO01000003.1"/>
</dbReference>
<dbReference type="Proteomes" id="UP000184080">
    <property type="component" value="Unassembled WGS sequence"/>
</dbReference>
<dbReference type="PROSITE" id="PS01124">
    <property type="entry name" value="HTH_ARAC_FAMILY_2"/>
    <property type="match status" value="1"/>
</dbReference>
<keyword evidence="4" id="KW-0238">DNA-binding</keyword>
<comment type="similarity">
    <text evidence="1">Belongs to the glycosyl hydrolase 39 family.</text>
</comment>
<dbReference type="PANTHER" id="PTHR43280:SF2">
    <property type="entry name" value="HTH-TYPE TRANSCRIPTIONAL REGULATOR EXSA"/>
    <property type="match status" value="1"/>
</dbReference>
<keyword evidence="6" id="KW-0326">Glycosidase</keyword>
<dbReference type="AlphaFoldDB" id="A0A1M6H947"/>
<accession>A0A1M6H947</accession>
<dbReference type="Gene3D" id="1.10.10.60">
    <property type="entry name" value="Homeodomain-like"/>
    <property type="match status" value="2"/>
</dbReference>
<evidence type="ECO:0000256" key="6">
    <source>
        <dbReference type="ARBA" id="ARBA00023295"/>
    </source>
</evidence>
<dbReference type="SUPFAM" id="SSF51182">
    <property type="entry name" value="RmlC-like cupins"/>
    <property type="match status" value="1"/>
</dbReference>
<dbReference type="InterPro" id="IPR014710">
    <property type="entry name" value="RmlC-like_jellyroll"/>
</dbReference>
<evidence type="ECO:0000256" key="1">
    <source>
        <dbReference type="ARBA" id="ARBA00008875"/>
    </source>
</evidence>
<dbReference type="InterPro" id="IPR049166">
    <property type="entry name" value="GH39_cat"/>
</dbReference>
<keyword evidence="10" id="KW-1185">Reference proteome</keyword>
<organism evidence="9 10">
    <name type="scientific">Clostridium amylolyticum</name>
    <dbReference type="NCBI Taxonomy" id="1121298"/>
    <lineage>
        <taxon>Bacteria</taxon>
        <taxon>Bacillati</taxon>
        <taxon>Bacillota</taxon>
        <taxon>Clostridia</taxon>
        <taxon>Eubacteriales</taxon>
        <taxon>Clostridiaceae</taxon>
        <taxon>Clostridium</taxon>
    </lineage>
</organism>